<dbReference type="PANTHER" id="PTHR35535:SF2">
    <property type="entry name" value="DUF306 DOMAIN-CONTAINING PROTEIN"/>
    <property type="match status" value="1"/>
</dbReference>
<keyword evidence="3" id="KW-1185">Reference proteome</keyword>
<dbReference type="Pfam" id="PF04170">
    <property type="entry name" value="NlpE"/>
    <property type="match status" value="1"/>
</dbReference>
<dbReference type="RefSeq" id="WP_131476128.1">
    <property type="nucleotide sequence ID" value="NZ_SJPE01000008.1"/>
</dbReference>
<dbReference type="Gene3D" id="2.40.128.270">
    <property type="match status" value="1"/>
</dbReference>
<dbReference type="AlphaFoldDB" id="A0A4Q9YY48"/>
<dbReference type="Gene3D" id="2.40.128.640">
    <property type="match status" value="1"/>
</dbReference>
<dbReference type="EMBL" id="SJPE01000008">
    <property type="protein sequence ID" value="TBX68770.1"/>
    <property type="molecule type" value="Genomic_DNA"/>
</dbReference>
<feature type="domain" description="DUF306" evidence="1">
    <location>
        <begin position="184"/>
        <end position="292"/>
    </location>
</feature>
<protein>
    <submittedName>
        <fullName evidence="2">META domain-containing protein</fullName>
    </submittedName>
</protein>
<proteinExistence type="predicted"/>
<gene>
    <name evidence="2" type="ORF">EZL74_08225</name>
</gene>
<dbReference type="InterPro" id="IPR007298">
    <property type="entry name" value="Cu-R_lipoprotein_NlpE"/>
</dbReference>
<dbReference type="OrthoDB" id="5348860at2"/>
<dbReference type="Proteomes" id="UP000293300">
    <property type="component" value="Unassembled WGS sequence"/>
</dbReference>
<organism evidence="2 3">
    <name type="scientific">Flavobacterium silvisoli</name>
    <dbReference type="NCBI Taxonomy" id="2529433"/>
    <lineage>
        <taxon>Bacteria</taxon>
        <taxon>Pseudomonadati</taxon>
        <taxon>Bacteroidota</taxon>
        <taxon>Flavobacteriia</taxon>
        <taxon>Flavobacteriales</taxon>
        <taxon>Flavobacteriaceae</taxon>
        <taxon>Flavobacterium</taxon>
    </lineage>
</organism>
<dbReference type="PROSITE" id="PS51257">
    <property type="entry name" value="PROKAR_LIPOPROTEIN"/>
    <property type="match status" value="1"/>
</dbReference>
<name>A0A4Q9YY48_9FLAO</name>
<dbReference type="Pfam" id="PF03724">
    <property type="entry name" value="META"/>
    <property type="match status" value="1"/>
</dbReference>
<evidence type="ECO:0000259" key="1">
    <source>
        <dbReference type="Pfam" id="PF03724"/>
    </source>
</evidence>
<dbReference type="InterPro" id="IPR038670">
    <property type="entry name" value="HslJ-like_sf"/>
</dbReference>
<evidence type="ECO:0000313" key="3">
    <source>
        <dbReference type="Proteomes" id="UP000293300"/>
    </source>
</evidence>
<accession>A0A4Q9YY48</accession>
<dbReference type="InterPro" id="IPR005184">
    <property type="entry name" value="DUF306_Meta_HslJ"/>
</dbReference>
<comment type="caution">
    <text evidence="2">The sequence shown here is derived from an EMBL/GenBank/DDBJ whole genome shotgun (WGS) entry which is preliminary data.</text>
</comment>
<dbReference type="InterPro" id="IPR053147">
    <property type="entry name" value="Hsp_HslJ-like"/>
</dbReference>
<sequence length="295" mass="32904">MKKLILFVIISAGILSACQKQSAGEVKNQQAAIVTVLDAKNKLDYQGVYKGILPCADCEGIETTISLNENSTYTIRTTYLGKGNKIFEQKGTYSWNKSGNIIKFDNAEDGPNRYEVGKNILLQLDMSGKRITGNHAAEYILAKQKHVLNNEMTAEENQTTVNLNNKMEAKTVIKTVNPAVGKVTLAETKWKLVQINGKRVLQKGKKTYFLKLNSKDGKFTAYAGCNHISGNYVMPTAFGIAFKNVISTEMACTDMDLESRFTQVLQNADRYTLTDNILHLKKDKREVLATFEPIK</sequence>
<reference evidence="2 3" key="1">
    <citation type="submission" date="2019-02" db="EMBL/GenBank/DDBJ databases">
        <title>Flavobacterium sp. RD-2-33 isolated from forest soil.</title>
        <authorList>
            <person name="Chaudhary D.K."/>
        </authorList>
    </citation>
    <scope>NUCLEOTIDE SEQUENCE [LARGE SCALE GENOMIC DNA]</scope>
    <source>
        <strain evidence="2 3">RD-2-33</strain>
    </source>
</reference>
<evidence type="ECO:0000313" key="2">
    <source>
        <dbReference type="EMBL" id="TBX68770.1"/>
    </source>
</evidence>
<dbReference type="PANTHER" id="PTHR35535">
    <property type="entry name" value="HEAT SHOCK PROTEIN HSLJ"/>
    <property type="match status" value="1"/>
</dbReference>